<accession>A0A1E3PFW7</accession>
<dbReference type="EMBL" id="KV454412">
    <property type="protein sequence ID" value="ODQ64210.1"/>
    <property type="molecule type" value="Genomic_DNA"/>
</dbReference>
<name>A0A1E3PFW7_9ASCO</name>
<feature type="compositionally biased region" description="Basic and acidic residues" evidence="1">
    <location>
        <begin position="111"/>
        <end position="125"/>
    </location>
</feature>
<sequence>MENHDLRHSSENMENYFILPRFVHTRPRISTQIVTNAVRKTIVIDLTENDEIKPTRTHQPVRRPLNPVSDYNARPSKRFKPTQSSISPLQSYAAADSKLTNCKRQRPAASPHDETQPDLKRCRKTENQNPTYARCSGNPAKISAKFLNCPTQNDADKLLQSLAKLIDMNLIKLMPGEEITPLSTETQKPKTEQNKFQFGIVGRLHTPKAQEPDFFNCMRKVRGNLKVFSVSDVQLALLCIGMYLTTASYKVTDFIDPETINQVMSTDYRIPLKTYQTCSSLKGLCRDITYLFLRERLEIKPLISILQNPTSLGSQDHTYSHEFLCVQSIKRNFYKFKYPRSYSQPTVPVSIKTNDSIPPLIDFNCKDDQEVAQLRKTLSKFVDITCLHQIGRENDHGFYEEDVKVDATRRRSINKNTIMRLFENKPSLKPVQRLFNKIRTDYNIPQNINDDQLLILCVGMCLTSLSLNATHFLSPETISIIETTDFRLPLDQFYPSSCILKRLCHSLTKLFLQNRLTHKPLISIQDGDWSEMRRHMYSDHFSYVQHQNMKTYT</sequence>
<organism evidence="2 3">
    <name type="scientific">Nadsonia fulvescens var. elongata DSM 6958</name>
    <dbReference type="NCBI Taxonomy" id="857566"/>
    <lineage>
        <taxon>Eukaryota</taxon>
        <taxon>Fungi</taxon>
        <taxon>Dikarya</taxon>
        <taxon>Ascomycota</taxon>
        <taxon>Saccharomycotina</taxon>
        <taxon>Dipodascomycetes</taxon>
        <taxon>Dipodascales</taxon>
        <taxon>Dipodascales incertae sedis</taxon>
        <taxon>Nadsonia</taxon>
    </lineage>
</organism>
<evidence type="ECO:0000313" key="3">
    <source>
        <dbReference type="Proteomes" id="UP000095009"/>
    </source>
</evidence>
<protein>
    <submittedName>
        <fullName evidence="2">Uncharacterized protein</fullName>
    </submittedName>
</protein>
<feature type="region of interest" description="Disordered" evidence="1">
    <location>
        <begin position="101"/>
        <end position="125"/>
    </location>
</feature>
<reference evidence="2 3" key="1">
    <citation type="journal article" date="2016" name="Proc. Natl. Acad. Sci. U.S.A.">
        <title>Comparative genomics of biotechnologically important yeasts.</title>
        <authorList>
            <person name="Riley R."/>
            <person name="Haridas S."/>
            <person name="Wolfe K.H."/>
            <person name="Lopes M.R."/>
            <person name="Hittinger C.T."/>
            <person name="Goeker M."/>
            <person name="Salamov A.A."/>
            <person name="Wisecaver J.H."/>
            <person name="Long T.M."/>
            <person name="Calvey C.H."/>
            <person name="Aerts A.L."/>
            <person name="Barry K.W."/>
            <person name="Choi C."/>
            <person name="Clum A."/>
            <person name="Coughlan A.Y."/>
            <person name="Deshpande S."/>
            <person name="Douglass A.P."/>
            <person name="Hanson S.J."/>
            <person name="Klenk H.-P."/>
            <person name="LaButti K.M."/>
            <person name="Lapidus A."/>
            <person name="Lindquist E.A."/>
            <person name="Lipzen A.M."/>
            <person name="Meier-Kolthoff J.P."/>
            <person name="Ohm R.A."/>
            <person name="Otillar R.P."/>
            <person name="Pangilinan J.L."/>
            <person name="Peng Y."/>
            <person name="Rokas A."/>
            <person name="Rosa C.A."/>
            <person name="Scheuner C."/>
            <person name="Sibirny A.A."/>
            <person name="Slot J.C."/>
            <person name="Stielow J.B."/>
            <person name="Sun H."/>
            <person name="Kurtzman C.P."/>
            <person name="Blackwell M."/>
            <person name="Grigoriev I.V."/>
            <person name="Jeffries T.W."/>
        </authorList>
    </citation>
    <scope>NUCLEOTIDE SEQUENCE [LARGE SCALE GENOMIC DNA]</scope>
    <source>
        <strain evidence="2 3">DSM 6958</strain>
    </source>
</reference>
<evidence type="ECO:0000313" key="2">
    <source>
        <dbReference type="EMBL" id="ODQ64210.1"/>
    </source>
</evidence>
<evidence type="ECO:0000256" key="1">
    <source>
        <dbReference type="SAM" id="MobiDB-lite"/>
    </source>
</evidence>
<gene>
    <name evidence="2" type="ORF">NADFUDRAFT_52543</name>
</gene>
<proteinExistence type="predicted"/>
<dbReference type="AlphaFoldDB" id="A0A1E3PFW7"/>
<feature type="region of interest" description="Disordered" evidence="1">
    <location>
        <begin position="54"/>
        <end position="88"/>
    </location>
</feature>
<keyword evidence="3" id="KW-1185">Reference proteome</keyword>
<dbReference type="Proteomes" id="UP000095009">
    <property type="component" value="Unassembled WGS sequence"/>
</dbReference>